<dbReference type="InterPro" id="IPR027417">
    <property type="entry name" value="P-loop_NTPase"/>
</dbReference>
<dbReference type="AlphaFoldDB" id="A0A9K3GMY0"/>
<gene>
    <name evidence="8" type="ORF">KIPB_012319</name>
</gene>
<dbReference type="PROSITE" id="PS51195">
    <property type="entry name" value="Q_MOTIF"/>
    <property type="match status" value="1"/>
</dbReference>
<feature type="domain" description="DEAD-box RNA helicase Q" evidence="7">
    <location>
        <begin position="153"/>
        <end position="181"/>
    </location>
</feature>
<dbReference type="InterPro" id="IPR014014">
    <property type="entry name" value="RNA_helicase_DEAD_Q_motif"/>
</dbReference>
<dbReference type="SUPFAM" id="SSF52540">
    <property type="entry name" value="P-loop containing nucleoside triphosphate hydrolases"/>
    <property type="match status" value="1"/>
</dbReference>
<feature type="region of interest" description="Disordered" evidence="6">
    <location>
        <begin position="1"/>
        <end position="95"/>
    </location>
</feature>
<evidence type="ECO:0000256" key="1">
    <source>
        <dbReference type="ARBA" id="ARBA00022741"/>
    </source>
</evidence>
<accession>A0A9K3GMY0</accession>
<evidence type="ECO:0000313" key="9">
    <source>
        <dbReference type="Proteomes" id="UP000265618"/>
    </source>
</evidence>
<keyword evidence="1" id="KW-0547">Nucleotide-binding</keyword>
<comment type="caution">
    <text evidence="8">The sequence shown here is derived from an EMBL/GenBank/DDBJ whole genome shotgun (WGS) entry which is preliminary data.</text>
</comment>
<dbReference type="EMBL" id="BDIP01005397">
    <property type="protein sequence ID" value="GIQ89759.1"/>
    <property type="molecule type" value="Genomic_DNA"/>
</dbReference>
<keyword evidence="4" id="KW-0067">ATP-binding</keyword>
<dbReference type="GO" id="GO:0016787">
    <property type="term" value="F:hydrolase activity"/>
    <property type="evidence" value="ECO:0007669"/>
    <property type="project" value="UniProtKB-KW"/>
</dbReference>
<feature type="compositionally biased region" description="Basic and acidic residues" evidence="6">
    <location>
        <begin position="1"/>
        <end position="29"/>
    </location>
</feature>
<evidence type="ECO:0000256" key="3">
    <source>
        <dbReference type="ARBA" id="ARBA00022806"/>
    </source>
</evidence>
<feature type="compositionally biased region" description="Gly residues" evidence="6">
    <location>
        <begin position="30"/>
        <end position="95"/>
    </location>
</feature>
<keyword evidence="2" id="KW-0378">Hydrolase</keyword>
<dbReference type="GO" id="GO:0003724">
    <property type="term" value="F:RNA helicase activity"/>
    <property type="evidence" value="ECO:0007669"/>
    <property type="project" value="InterPro"/>
</dbReference>
<dbReference type="OrthoDB" id="196131at2759"/>
<evidence type="ECO:0000259" key="7">
    <source>
        <dbReference type="PROSITE" id="PS51195"/>
    </source>
</evidence>
<keyword evidence="3" id="KW-0347">Helicase</keyword>
<evidence type="ECO:0000313" key="8">
    <source>
        <dbReference type="EMBL" id="GIQ89759.1"/>
    </source>
</evidence>
<protein>
    <recommendedName>
        <fullName evidence="7">DEAD-box RNA helicase Q domain-containing protein</fullName>
    </recommendedName>
</protein>
<evidence type="ECO:0000256" key="5">
    <source>
        <dbReference type="PROSITE-ProRule" id="PRU00552"/>
    </source>
</evidence>
<evidence type="ECO:0000256" key="4">
    <source>
        <dbReference type="ARBA" id="ARBA00022840"/>
    </source>
</evidence>
<evidence type="ECO:0000256" key="2">
    <source>
        <dbReference type="ARBA" id="ARBA00022801"/>
    </source>
</evidence>
<feature type="short sequence motif" description="Q motif" evidence="5">
    <location>
        <begin position="153"/>
        <end position="181"/>
    </location>
</feature>
<name>A0A9K3GMY0_9EUKA</name>
<evidence type="ECO:0000256" key="6">
    <source>
        <dbReference type="SAM" id="MobiDB-lite"/>
    </source>
</evidence>
<dbReference type="GO" id="GO:0005524">
    <property type="term" value="F:ATP binding"/>
    <property type="evidence" value="ECO:0007669"/>
    <property type="project" value="UniProtKB-KW"/>
</dbReference>
<reference evidence="8 9" key="1">
    <citation type="journal article" date="2018" name="PLoS ONE">
        <title>The draft genome of Kipferlia bialata reveals reductive genome evolution in fornicate parasites.</title>
        <authorList>
            <person name="Tanifuji G."/>
            <person name="Takabayashi S."/>
            <person name="Kume K."/>
            <person name="Takagi M."/>
            <person name="Nakayama T."/>
            <person name="Kamikawa R."/>
            <person name="Inagaki Y."/>
            <person name="Hashimoto T."/>
        </authorList>
    </citation>
    <scope>NUCLEOTIDE SEQUENCE [LARGE SCALE GENOMIC DNA]</scope>
    <source>
        <strain evidence="8">NY0173</strain>
    </source>
</reference>
<sequence length="182" mass="19532">MSGYDDRDSYRRSPERGGDRGYGDDRGGDRGGYGGDRGGDRGGYGGDRGGYGGDRGGYGGDRGGYGGGRGGDRGGYGGDRGGYGGGDRFGSGDLGGSLRRLDWERERQDLPPFEKNFYYEHPNVKARSVDEVKAFLKEGRLTLAGTQIPRPVTNFEEAGFPEFIDNAIKKAGFEKPSSIQCQ</sequence>
<feature type="non-terminal residue" evidence="8">
    <location>
        <position position="1"/>
    </location>
</feature>
<dbReference type="Proteomes" id="UP000265618">
    <property type="component" value="Unassembled WGS sequence"/>
</dbReference>
<proteinExistence type="predicted"/>
<keyword evidence="9" id="KW-1185">Reference proteome</keyword>
<dbReference type="Gene3D" id="3.40.50.300">
    <property type="entry name" value="P-loop containing nucleotide triphosphate hydrolases"/>
    <property type="match status" value="1"/>
</dbReference>
<organism evidence="8 9">
    <name type="scientific">Kipferlia bialata</name>
    <dbReference type="NCBI Taxonomy" id="797122"/>
    <lineage>
        <taxon>Eukaryota</taxon>
        <taxon>Metamonada</taxon>
        <taxon>Carpediemonas-like organisms</taxon>
        <taxon>Kipferlia</taxon>
    </lineage>
</organism>